<dbReference type="PRINTS" id="PR00691">
    <property type="entry name" value="ADHESINB"/>
</dbReference>
<organism evidence="4">
    <name type="scientific">Dissulfuribacter thermophilus</name>
    <dbReference type="NCBI Taxonomy" id="1156395"/>
    <lineage>
        <taxon>Bacteria</taxon>
        <taxon>Pseudomonadati</taxon>
        <taxon>Thermodesulfobacteriota</taxon>
        <taxon>Dissulfuribacteria</taxon>
        <taxon>Dissulfuribacterales</taxon>
        <taxon>Dissulfuribacteraceae</taxon>
        <taxon>Dissulfuribacter</taxon>
    </lineage>
</organism>
<keyword evidence="3" id="KW-0732">Signal</keyword>
<dbReference type="EMBL" id="DRND01000296">
    <property type="protein sequence ID" value="HFC46977.1"/>
    <property type="molecule type" value="Genomic_DNA"/>
</dbReference>
<dbReference type="GO" id="GO:0030001">
    <property type="term" value="P:metal ion transport"/>
    <property type="evidence" value="ECO:0007669"/>
    <property type="project" value="InterPro"/>
</dbReference>
<dbReference type="GO" id="GO:0046872">
    <property type="term" value="F:metal ion binding"/>
    <property type="evidence" value="ECO:0007669"/>
    <property type="project" value="InterPro"/>
</dbReference>
<accession>A0A7V2WSV5</accession>
<dbReference type="PANTHER" id="PTHR42953:SF3">
    <property type="entry name" value="HIGH-AFFINITY ZINC UPTAKE SYSTEM PROTEIN ZNUA"/>
    <property type="match status" value="1"/>
</dbReference>
<dbReference type="Proteomes" id="UP000885797">
    <property type="component" value="Unassembled WGS sequence"/>
</dbReference>
<dbReference type="InterPro" id="IPR006127">
    <property type="entry name" value="ZnuA-like"/>
</dbReference>
<gene>
    <name evidence="4" type="ORF">ENJ63_03760</name>
</gene>
<evidence type="ECO:0000256" key="3">
    <source>
        <dbReference type="ARBA" id="ARBA00022729"/>
    </source>
</evidence>
<dbReference type="SUPFAM" id="SSF53807">
    <property type="entry name" value="Helical backbone' metal receptor"/>
    <property type="match status" value="1"/>
</dbReference>
<comment type="caution">
    <text evidence="4">The sequence shown here is derived from an EMBL/GenBank/DDBJ whole genome shotgun (WGS) entry which is preliminary data.</text>
</comment>
<evidence type="ECO:0000256" key="2">
    <source>
        <dbReference type="ARBA" id="ARBA00022448"/>
    </source>
</evidence>
<protein>
    <submittedName>
        <fullName evidence="4">Zinc ABC transporter substrate-binding protein</fullName>
    </submittedName>
</protein>
<evidence type="ECO:0000313" key="4">
    <source>
        <dbReference type="EMBL" id="HFC46977.1"/>
    </source>
</evidence>
<reference evidence="4" key="1">
    <citation type="journal article" date="2020" name="mSystems">
        <title>Genome- and Community-Level Interaction Insights into Carbon Utilization and Element Cycling Functions of Hydrothermarchaeota in Hydrothermal Sediment.</title>
        <authorList>
            <person name="Zhou Z."/>
            <person name="Liu Y."/>
            <person name="Xu W."/>
            <person name="Pan J."/>
            <person name="Luo Z.H."/>
            <person name="Li M."/>
        </authorList>
    </citation>
    <scope>NUCLEOTIDE SEQUENCE [LARGE SCALE GENOMIC DNA]</scope>
    <source>
        <strain evidence="4">HyVt-503</strain>
    </source>
</reference>
<dbReference type="AlphaFoldDB" id="A0A7V2WSV5"/>
<dbReference type="Pfam" id="PF01297">
    <property type="entry name" value="ZnuA"/>
    <property type="match status" value="1"/>
</dbReference>
<proteinExistence type="inferred from homology"/>
<dbReference type="PANTHER" id="PTHR42953">
    <property type="entry name" value="HIGH-AFFINITY ZINC UPTAKE SYSTEM PROTEIN ZNUA-RELATED"/>
    <property type="match status" value="1"/>
</dbReference>
<keyword evidence="2" id="KW-0813">Transport</keyword>
<dbReference type="GO" id="GO:0007155">
    <property type="term" value="P:cell adhesion"/>
    <property type="evidence" value="ECO:0007669"/>
    <property type="project" value="InterPro"/>
</dbReference>
<comment type="similarity">
    <text evidence="1">Belongs to the bacterial solute-binding protein 9 family.</text>
</comment>
<dbReference type="Gene3D" id="3.40.50.1980">
    <property type="entry name" value="Nitrogenase molybdenum iron protein domain"/>
    <property type="match status" value="2"/>
</dbReference>
<dbReference type="InterPro" id="IPR006129">
    <property type="entry name" value="AdhesinB"/>
</dbReference>
<evidence type="ECO:0000256" key="1">
    <source>
        <dbReference type="ARBA" id="ARBA00011028"/>
    </source>
</evidence>
<name>A0A7V2WSV5_9BACT</name>
<dbReference type="InterPro" id="IPR050492">
    <property type="entry name" value="Bact_metal-bind_prot9"/>
</dbReference>
<sequence length="260" mass="29089">METVRWRVAILVALYVVFLCGATVGECRDKQPDNTPPFLVASSILPWGEFLQEMCGERCTVRVLIPPGATPHTWSPSPSVLKDMVKARLFVYTGECLEPWVKDFIGAVIGGKAGGQKRDIEKWTLNVSRLSPNGCAKDPHLWLDFEFDQRVVLALSKRLSQIDPVGSLYYEERGMQLVARLKALDDSFRKRLSGCRQKTVIIAGHNAFRRLATAYGLSTLSVMGISPDAHITPRSLSRVIKFIREKGARAIFFDHAVTDR</sequence>
<feature type="non-terminal residue" evidence="4">
    <location>
        <position position="260"/>
    </location>
</feature>